<organism evidence="9 10">
    <name type="scientific">Aliarcobacter butzleri</name>
    <dbReference type="NCBI Taxonomy" id="28197"/>
    <lineage>
        <taxon>Bacteria</taxon>
        <taxon>Pseudomonadati</taxon>
        <taxon>Campylobacterota</taxon>
        <taxon>Epsilonproteobacteria</taxon>
        <taxon>Campylobacterales</taxon>
        <taxon>Arcobacteraceae</taxon>
        <taxon>Aliarcobacter</taxon>
    </lineage>
</organism>
<reference evidence="9" key="2">
    <citation type="submission" date="2023-01" db="EMBL/GenBank/DDBJ databases">
        <authorList>
            <person name="Uljanovas D."/>
        </authorList>
    </citation>
    <scope>NUCLEOTIDE SEQUENCE</scope>
    <source>
        <strain evidence="9">H19</strain>
    </source>
</reference>
<dbReference type="PANTHER" id="PTHR43622:SF1">
    <property type="entry name" value="3-DEHYDROQUINATE SYNTHASE"/>
    <property type="match status" value="1"/>
</dbReference>
<dbReference type="InterPro" id="IPR030963">
    <property type="entry name" value="DHQ_synth_fam"/>
</dbReference>
<comment type="cofactor">
    <cofactor evidence="2">
        <name>Co(2+)</name>
        <dbReference type="ChEBI" id="CHEBI:48828"/>
    </cofactor>
</comment>
<keyword evidence="4" id="KW-0520">NAD</keyword>
<accession>A0AAP4PY55</accession>
<feature type="domain" description="3-dehydroquinate synthase C-terminal" evidence="8">
    <location>
        <begin position="171"/>
        <end position="315"/>
    </location>
</feature>
<dbReference type="GO" id="GO:0046872">
    <property type="term" value="F:metal ion binding"/>
    <property type="evidence" value="ECO:0007669"/>
    <property type="project" value="UniProtKB-KW"/>
</dbReference>
<comment type="caution">
    <text evidence="9">The sequence shown here is derived from an EMBL/GenBank/DDBJ whole genome shotgun (WGS) entry which is preliminary data.</text>
</comment>
<feature type="domain" description="3-dehydroquinate synthase N-terminal" evidence="7">
    <location>
        <begin position="59"/>
        <end position="167"/>
    </location>
</feature>
<dbReference type="InterPro" id="IPR030960">
    <property type="entry name" value="DHQS/DOIS_N"/>
</dbReference>
<proteinExistence type="predicted"/>
<dbReference type="SUPFAM" id="SSF56796">
    <property type="entry name" value="Dehydroquinate synthase-like"/>
    <property type="match status" value="1"/>
</dbReference>
<keyword evidence="6" id="KW-0170">Cobalt</keyword>
<sequence>MKLTIKSNIRDYEVFFEEDYKFINDLINIKNSIFIIDKNVYELYRNKFENIDENNLFLFNAIEENKTFDYVKDIYDFLIKKAVKRNLTIVSIGGGITQDITGFVASTLYRGVNWIFIPTTFLAITDSCIGSKTSINYDKYKNIMGTFYPPQKIYINTDFLNTLKELDFYSGIGETIKFQLMKEDYPKDFLEISKTIQNAIINRKTRLNVIHDNMKVKLAYMEGDEFDLGRRNLLNYGHCFGHALETSSKYYVPHGIAVNIGMIFANILSFERNSINENDMKLVNEKILLPNIHLKLREIDFDDKILLEAMKNDKKRVGDFLTVIIPDKNFKMIKVDDITDIEFYNVMSRLRTLFFK</sequence>
<evidence type="ECO:0000256" key="1">
    <source>
        <dbReference type="ARBA" id="ARBA00001911"/>
    </source>
</evidence>
<dbReference type="Pfam" id="PF01761">
    <property type="entry name" value="DHQ_synthase"/>
    <property type="match status" value="1"/>
</dbReference>
<dbReference type="Proteomes" id="UP001171508">
    <property type="component" value="Unassembled WGS sequence"/>
</dbReference>
<dbReference type="PIRSF" id="PIRSF001455">
    <property type="entry name" value="DHQ_synth"/>
    <property type="match status" value="1"/>
</dbReference>
<dbReference type="GO" id="GO:0003856">
    <property type="term" value="F:3-dehydroquinate synthase activity"/>
    <property type="evidence" value="ECO:0007669"/>
    <property type="project" value="TreeGrafter"/>
</dbReference>
<evidence type="ECO:0000256" key="3">
    <source>
        <dbReference type="ARBA" id="ARBA00022723"/>
    </source>
</evidence>
<dbReference type="RefSeq" id="WP_175531002.1">
    <property type="nucleotide sequence ID" value="NZ_JABWGL010000010.1"/>
</dbReference>
<dbReference type="GO" id="GO:0009073">
    <property type="term" value="P:aromatic amino acid family biosynthetic process"/>
    <property type="evidence" value="ECO:0007669"/>
    <property type="project" value="InterPro"/>
</dbReference>
<gene>
    <name evidence="9" type="ORF">PJV92_05155</name>
</gene>
<evidence type="ECO:0000256" key="2">
    <source>
        <dbReference type="ARBA" id="ARBA00001941"/>
    </source>
</evidence>
<evidence type="ECO:0000313" key="9">
    <source>
        <dbReference type="EMBL" id="MDN5132106.1"/>
    </source>
</evidence>
<evidence type="ECO:0008006" key="11">
    <source>
        <dbReference type="Google" id="ProtNLM"/>
    </source>
</evidence>
<dbReference type="Pfam" id="PF24621">
    <property type="entry name" value="DHQS_C"/>
    <property type="match status" value="1"/>
</dbReference>
<dbReference type="AlphaFoldDB" id="A0AAP4PY55"/>
<dbReference type="NCBIfam" id="TIGR04425">
    <property type="entry name" value="P_lya_rel_AroB"/>
    <property type="match status" value="1"/>
</dbReference>
<protein>
    <recommendedName>
        <fullName evidence="11">3-dehydroquinate synthase</fullName>
    </recommendedName>
</protein>
<keyword evidence="5" id="KW-0456">Lyase</keyword>
<keyword evidence="3" id="KW-0479">Metal-binding</keyword>
<evidence type="ECO:0000259" key="8">
    <source>
        <dbReference type="Pfam" id="PF24621"/>
    </source>
</evidence>
<dbReference type="InterPro" id="IPR030957">
    <property type="entry name" value="Put_AroB"/>
</dbReference>
<evidence type="ECO:0000256" key="5">
    <source>
        <dbReference type="ARBA" id="ARBA00023239"/>
    </source>
</evidence>
<name>A0AAP4PY55_9BACT</name>
<dbReference type="PANTHER" id="PTHR43622">
    <property type="entry name" value="3-DEHYDROQUINATE SYNTHASE"/>
    <property type="match status" value="1"/>
</dbReference>
<dbReference type="InterPro" id="IPR050071">
    <property type="entry name" value="Dehydroquinate_synthase"/>
</dbReference>
<dbReference type="CDD" id="cd08195">
    <property type="entry name" value="DHQS"/>
    <property type="match status" value="1"/>
</dbReference>
<dbReference type="Gene3D" id="3.40.50.1970">
    <property type="match status" value="1"/>
</dbReference>
<evidence type="ECO:0000259" key="7">
    <source>
        <dbReference type="Pfam" id="PF01761"/>
    </source>
</evidence>
<comment type="cofactor">
    <cofactor evidence="1">
        <name>NAD(+)</name>
        <dbReference type="ChEBI" id="CHEBI:57540"/>
    </cofactor>
</comment>
<evidence type="ECO:0000256" key="6">
    <source>
        <dbReference type="ARBA" id="ARBA00023285"/>
    </source>
</evidence>
<dbReference type="Gene3D" id="1.20.1090.10">
    <property type="entry name" value="Dehydroquinate synthase-like - alpha domain"/>
    <property type="match status" value="1"/>
</dbReference>
<dbReference type="InterPro" id="IPR056179">
    <property type="entry name" value="DHQS_C"/>
</dbReference>
<dbReference type="EMBL" id="JAQJJM010000010">
    <property type="protein sequence ID" value="MDN5132106.1"/>
    <property type="molecule type" value="Genomic_DNA"/>
</dbReference>
<evidence type="ECO:0000313" key="10">
    <source>
        <dbReference type="Proteomes" id="UP001171508"/>
    </source>
</evidence>
<evidence type="ECO:0000256" key="4">
    <source>
        <dbReference type="ARBA" id="ARBA00023027"/>
    </source>
</evidence>
<reference evidence="9" key="1">
    <citation type="journal article" date="2023" name="Microorganisms">
        <title>Genomic Characterization of Arcobacter butzleri Strains Isolated from Various Sources in Lithuania.</title>
        <authorList>
            <person name="Uljanovas D."/>
            <person name="Golz G."/>
            <person name="Fleischmann S."/>
            <person name="Kudirkiene E."/>
            <person name="Kasetiene N."/>
            <person name="Grineviciene A."/>
            <person name="Tamuleviciene E."/>
            <person name="Aksomaitiene J."/>
            <person name="Alter T."/>
            <person name="Malakauskas M."/>
        </authorList>
    </citation>
    <scope>NUCLEOTIDE SEQUENCE</scope>
    <source>
        <strain evidence="9">H19</strain>
    </source>
</reference>